<reference evidence="2" key="1">
    <citation type="submission" date="2019-09" db="EMBL/GenBank/DDBJ databases">
        <authorList>
            <consortium name="PulseNet: The National Subtyping Network for Foodborne Disease Surveillance"/>
            <person name="Tarr C.L."/>
            <person name="Trees E."/>
            <person name="Katz L.S."/>
            <person name="Carleton-Romer H.A."/>
            <person name="Stroika S."/>
            <person name="Kucerova Z."/>
            <person name="Roache K.F."/>
            <person name="Sabol A.L."/>
            <person name="Besser J."/>
            <person name="Gerner-Smidt P."/>
        </authorList>
    </citation>
    <scope>NUCLEOTIDE SEQUENCE</scope>
    <source>
        <strain evidence="2">PNUSAS102640</strain>
    </source>
</reference>
<dbReference type="EMBL" id="AALEWU010000054">
    <property type="protein sequence ID" value="ECZ2005343.1"/>
    <property type="molecule type" value="Genomic_DNA"/>
</dbReference>
<keyword evidence="1" id="KW-0812">Transmembrane</keyword>
<dbReference type="GO" id="GO:0016874">
    <property type="term" value="F:ligase activity"/>
    <property type="evidence" value="ECO:0007669"/>
    <property type="project" value="UniProtKB-KW"/>
</dbReference>
<protein>
    <submittedName>
        <fullName evidence="2">O-antigen ligase RfaL</fullName>
    </submittedName>
</protein>
<comment type="caution">
    <text evidence="2">The sequence shown here is derived from an EMBL/GenBank/DDBJ whole genome shotgun (WGS) entry which is preliminary data.</text>
</comment>
<feature type="transmembrane region" description="Helical" evidence="1">
    <location>
        <begin position="16"/>
        <end position="35"/>
    </location>
</feature>
<organism evidence="2">
    <name type="scientific">Salmonella enterica</name>
    <name type="common">Salmonella choleraesuis</name>
    <dbReference type="NCBI Taxonomy" id="28901"/>
    <lineage>
        <taxon>Bacteria</taxon>
        <taxon>Pseudomonadati</taxon>
        <taxon>Pseudomonadota</taxon>
        <taxon>Gammaproteobacteria</taxon>
        <taxon>Enterobacterales</taxon>
        <taxon>Enterobacteriaceae</taxon>
        <taxon>Salmonella</taxon>
    </lineage>
</organism>
<keyword evidence="1" id="KW-0472">Membrane</keyword>
<proteinExistence type="predicted"/>
<evidence type="ECO:0000313" key="2">
    <source>
        <dbReference type="EMBL" id="ECZ2005343.1"/>
    </source>
</evidence>
<evidence type="ECO:0000256" key="1">
    <source>
        <dbReference type="SAM" id="Phobius"/>
    </source>
</evidence>
<keyword evidence="2" id="KW-0436">Ligase</keyword>
<accession>A0A623H2K9</accession>
<name>A0A623H2K9_SALER</name>
<sequence>MLTTSLTLNKEKWKPIWNKALVFLFVATYFLDGITRYKHLIIILMVITAIYQ</sequence>
<gene>
    <name evidence="2" type="ORF">F7J00_11235</name>
</gene>
<feature type="non-terminal residue" evidence="2">
    <location>
        <position position="52"/>
    </location>
</feature>
<keyword evidence="1" id="KW-1133">Transmembrane helix</keyword>
<dbReference type="AlphaFoldDB" id="A0A623H2K9"/>